<dbReference type="Pfam" id="PF00892">
    <property type="entry name" value="EamA"/>
    <property type="match status" value="2"/>
</dbReference>
<keyword evidence="6 8" id="KW-1133">Transmembrane helix</keyword>
<keyword evidence="4" id="KW-1003">Cell membrane</keyword>
<keyword evidence="7 8" id="KW-0472">Membrane</keyword>
<feature type="transmembrane region" description="Helical" evidence="8">
    <location>
        <begin position="75"/>
        <end position="93"/>
    </location>
</feature>
<feature type="transmembrane region" description="Helical" evidence="8">
    <location>
        <begin position="37"/>
        <end position="55"/>
    </location>
</feature>
<comment type="similarity">
    <text evidence="2">Belongs to the EamA transporter family.</text>
</comment>
<dbReference type="EMBL" id="JTKH01000006">
    <property type="protein sequence ID" value="KII80893.1"/>
    <property type="molecule type" value="Genomic_DNA"/>
</dbReference>
<keyword evidence="3" id="KW-0813">Transport</keyword>
<comment type="subcellular location">
    <subcellularLocation>
        <location evidence="1">Cell membrane</location>
        <topology evidence="1">Multi-pass membrane protein</topology>
    </subcellularLocation>
</comment>
<keyword evidence="11" id="KW-1185">Reference proteome</keyword>
<keyword evidence="5 8" id="KW-0812">Transmembrane</keyword>
<dbReference type="NCBIfam" id="TIGR00688">
    <property type="entry name" value="rarD"/>
    <property type="match status" value="1"/>
</dbReference>
<feature type="transmembrane region" description="Helical" evidence="8">
    <location>
        <begin position="126"/>
        <end position="143"/>
    </location>
</feature>
<gene>
    <name evidence="10" type="ORF">OJ16_06275</name>
</gene>
<organism evidence="10 11">
    <name type="scientific">Vibrio renipiscarius</name>
    <dbReference type="NCBI Taxonomy" id="1461322"/>
    <lineage>
        <taxon>Bacteria</taxon>
        <taxon>Pseudomonadati</taxon>
        <taxon>Pseudomonadota</taxon>
        <taxon>Gammaproteobacteria</taxon>
        <taxon>Vibrionales</taxon>
        <taxon>Vibrionaceae</taxon>
        <taxon>Vibrio</taxon>
    </lineage>
</organism>
<sequence length="296" mass="33321">MNESRFGNSMAALSFALWGLLPLYYQFLPNAAMDELLAFRLIASVPFAALMIILLQRKRIDLKAIFADRYSLKTAFLASFLMCVSWTAFTWAMTNDRVIDASLGFFISPLTMAALGVFVLKEHISLGKKIALVLATAGLSYQVMQYGQIPYIALTMAIFFTLYGWFKKKISYDWATCLFVEVLLLTPIALTYLVVKHATVGAVSLQTDWQTLLLYMGSAPITLLPLIFYSMAIRLTSMSNVALMQYIEPSLQFVLAVFLFGEVFDEVKLISFSLIWAGLLFIIIESMIKRRPLAKP</sequence>
<evidence type="ECO:0000256" key="4">
    <source>
        <dbReference type="ARBA" id="ARBA00022475"/>
    </source>
</evidence>
<evidence type="ECO:0000256" key="3">
    <source>
        <dbReference type="ARBA" id="ARBA00022448"/>
    </source>
</evidence>
<dbReference type="InterPro" id="IPR037185">
    <property type="entry name" value="EmrE-like"/>
</dbReference>
<evidence type="ECO:0000256" key="2">
    <source>
        <dbReference type="ARBA" id="ARBA00007362"/>
    </source>
</evidence>
<accession>A0A0C2KBP3</accession>
<feature type="transmembrane region" description="Helical" evidence="8">
    <location>
        <begin position="7"/>
        <end position="25"/>
    </location>
</feature>
<feature type="transmembrane region" description="Helical" evidence="8">
    <location>
        <begin position="99"/>
        <end position="119"/>
    </location>
</feature>
<evidence type="ECO:0000313" key="11">
    <source>
        <dbReference type="Proteomes" id="UP000031672"/>
    </source>
</evidence>
<evidence type="ECO:0000256" key="7">
    <source>
        <dbReference type="ARBA" id="ARBA00023136"/>
    </source>
</evidence>
<feature type="domain" description="EamA" evidence="9">
    <location>
        <begin position="152"/>
        <end position="283"/>
    </location>
</feature>
<feature type="domain" description="EamA" evidence="9">
    <location>
        <begin position="6"/>
        <end position="139"/>
    </location>
</feature>
<comment type="caution">
    <text evidence="10">The sequence shown here is derived from an EMBL/GenBank/DDBJ whole genome shotgun (WGS) entry which is preliminary data.</text>
</comment>
<reference evidence="10 11" key="1">
    <citation type="submission" date="2014-11" db="EMBL/GenBank/DDBJ databases">
        <title>Draft Genome Sequence of Vibrio piscirenalis strains CECT 8603T and CECT 8604, two marine Gammaproteobacterium isolated from cultured gilthead sea bream (Sparus aurata).</title>
        <authorList>
            <person name="Arahal D.R."/>
            <person name="Rodrigo-Torres L."/>
            <person name="Lucena T."/>
            <person name="Pujalte M.J."/>
        </authorList>
    </citation>
    <scope>NUCLEOTIDE SEQUENCE [LARGE SCALE GENOMIC DNA]</scope>
    <source>
        <strain evidence="10 11">DCR 1-4-2</strain>
    </source>
</reference>
<evidence type="ECO:0000313" key="10">
    <source>
        <dbReference type="EMBL" id="KII80893.1"/>
    </source>
</evidence>
<proteinExistence type="inferred from homology"/>
<dbReference type="SUPFAM" id="SSF103481">
    <property type="entry name" value="Multidrug resistance efflux transporter EmrE"/>
    <property type="match status" value="2"/>
</dbReference>
<protein>
    <submittedName>
        <fullName evidence="10">Permease</fullName>
    </submittedName>
</protein>
<feature type="transmembrane region" description="Helical" evidence="8">
    <location>
        <begin position="178"/>
        <end position="200"/>
    </location>
</feature>
<feature type="transmembrane region" description="Helical" evidence="8">
    <location>
        <begin position="212"/>
        <end position="231"/>
    </location>
</feature>
<dbReference type="OrthoDB" id="369870at2"/>
<accession>A0A0C2KFC6</accession>
<evidence type="ECO:0000256" key="6">
    <source>
        <dbReference type="ARBA" id="ARBA00022989"/>
    </source>
</evidence>
<name>A0A0C2KBP3_9VIBR</name>
<dbReference type="RefSeq" id="WP_040988475.1">
    <property type="nucleotide sequence ID" value="NZ_JTKH01000006.1"/>
</dbReference>
<evidence type="ECO:0000259" key="9">
    <source>
        <dbReference type="Pfam" id="PF00892"/>
    </source>
</evidence>
<feature type="transmembrane region" description="Helical" evidence="8">
    <location>
        <begin position="149"/>
        <end position="166"/>
    </location>
</feature>
<evidence type="ECO:0000256" key="1">
    <source>
        <dbReference type="ARBA" id="ARBA00004651"/>
    </source>
</evidence>
<dbReference type="AlphaFoldDB" id="A0A0C2KBP3"/>
<dbReference type="InterPro" id="IPR004626">
    <property type="entry name" value="RarD"/>
</dbReference>
<dbReference type="InterPro" id="IPR000620">
    <property type="entry name" value="EamA_dom"/>
</dbReference>
<feature type="transmembrane region" description="Helical" evidence="8">
    <location>
        <begin position="267"/>
        <end position="288"/>
    </location>
</feature>
<evidence type="ECO:0000256" key="8">
    <source>
        <dbReference type="SAM" id="Phobius"/>
    </source>
</evidence>
<feature type="transmembrane region" description="Helical" evidence="8">
    <location>
        <begin position="243"/>
        <end position="261"/>
    </location>
</feature>
<dbReference type="Proteomes" id="UP000031672">
    <property type="component" value="Unassembled WGS sequence"/>
</dbReference>
<evidence type="ECO:0000256" key="5">
    <source>
        <dbReference type="ARBA" id="ARBA00022692"/>
    </source>
</evidence>
<dbReference type="GO" id="GO:0005886">
    <property type="term" value="C:plasma membrane"/>
    <property type="evidence" value="ECO:0007669"/>
    <property type="project" value="UniProtKB-SubCell"/>
</dbReference>